<dbReference type="InterPro" id="IPR021533">
    <property type="entry name" value="PepSY-like"/>
</dbReference>
<dbReference type="Proteomes" id="UP000824246">
    <property type="component" value="Unassembled WGS sequence"/>
</dbReference>
<dbReference type="EMBL" id="DXFB01000103">
    <property type="protein sequence ID" value="HIX45322.1"/>
    <property type="molecule type" value="Genomic_DNA"/>
</dbReference>
<evidence type="ECO:0000313" key="4">
    <source>
        <dbReference type="Proteomes" id="UP000824246"/>
    </source>
</evidence>
<sequence>MKKMWICAFCSAMFLATFHFAYGAGHKETIETNEMPPRAQQFMKTHFGTAALHAYRDDDKFKVETATGQEVEFDKNGRWEEIENTQHRSLPSSVIALLPAPARSYMATHHPDGIVYEIKRDKKGYVVELGGEKVKIRFDTQGNYIKHKSHK</sequence>
<proteinExistence type="predicted"/>
<reference evidence="3" key="1">
    <citation type="journal article" date="2021" name="PeerJ">
        <title>Extensive microbial diversity within the chicken gut microbiome revealed by metagenomics and culture.</title>
        <authorList>
            <person name="Gilroy R."/>
            <person name="Ravi A."/>
            <person name="Getino M."/>
            <person name="Pursley I."/>
            <person name="Horton D.L."/>
            <person name="Alikhan N.F."/>
            <person name="Baker D."/>
            <person name="Gharbi K."/>
            <person name="Hall N."/>
            <person name="Watson M."/>
            <person name="Adriaenssens E.M."/>
            <person name="Foster-Nyarko E."/>
            <person name="Jarju S."/>
            <person name="Secka A."/>
            <person name="Antonio M."/>
            <person name="Oren A."/>
            <person name="Chaudhuri R.R."/>
            <person name="La Ragione R."/>
            <person name="Hildebrand F."/>
            <person name="Pallen M.J."/>
        </authorList>
    </citation>
    <scope>NUCLEOTIDE SEQUENCE</scope>
    <source>
        <strain evidence="3">ChiHjej12B11-16260</strain>
    </source>
</reference>
<dbReference type="SUPFAM" id="SSF160574">
    <property type="entry name" value="BT0923-like"/>
    <property type="match status" value="1"/>
</dbReference>
<reference evidence="3" key="2">
    <citation type="submission" date="2021-04" db="EMBL/GenBank/DDBJ databases">
        <authorList>
            <person name="Gilroy R."/>
        </authorList>
    </citation>
    <scope>NUCLEOTIDE SEQUENCE</scope>
    <source>
        <strain evidence="3">ChiHjej12B11-16260</strain>
    </source>
</reference>
<protein>
    <submittedName>
        <fullName evidence="3">PepSY-like domain-containing protein</fullName>
    </submittedName>
</protein>
<feature type="domain" description="Putative beta-lactamase-inhibitor-like PepSY-like" evidence="2">
    <location>
        <begin position="60"/>
        <end position="145"/>
    </location>
</feature>
<dbReference type="Gene3D" id="3.40.1420.30">
    <property type="match status" value="1"/>
</dbReference>
<feature type="chain" id="PRO_5038615346" evidence="1">
    <location>
        <begin position="24"/>
        <end position="151"/>
    </location>
</feature>
<keyword evidence="1" id="KW-0732">Signal</keyword>
<dbReference type="AlphaFoldDB" id="A0A9D2APB4"/>
<dbReference type="Pfam" id="PF11396">
    <property type="entry name" value="PepSY_like"/>
    <property type="match status" value="1"/>
</dbReference>
<evidence type="ECO:0000256" key="1">
    <source>
        <dbReference type="SAM" id="SignalP"/>
    </source>
</evidence>
<organism evidence="3 4">
    <name type="scientific">Candidatus Barnesiella excrementipullorum</name>
    <dbReference type="NCBI Taxonomy" id="2838479"/>
    <lineage>
        <taxon>Bacteria</taxon>
        <taxon>Pseudomonadati</taxon>
        <taxon>Bacteroidota</taxon>
        <taxon>Bacteroidia</taxon>
        <taxon>Bacteroidales</taxon>
        <taxon>Barnesiellaceae</taxon>
        <taxon>Barnesiella</taxon>
    </lineage>
</organism>
<comment type="caution">
    <text evidence="3">The sequence shown here is derived from an EMBL/GenBank/DDBJ whole genome shotgun (WGS) entry which is preliminary data.</text>
</comment>
<name>A0A9D2APB4_9BACT</name>
<evidence type="ECO:0000313" key="3">
    <source>
        <dbReference type="EMBL" id="HIX45322.1"/>
    </source>
</evidence>
<accession>A0A9D2APB4</accession>
<gene>
    <name evidence="3" type="ORF">H9982_03790</name>
</gene>
<evidence type="ECO:0000259" key="2">
    <source>
        <dbReference type="Pfam" id="PF11396"/>
    </source>
</evidence>
<feature type="signal peptide" evidence="1">
    <location>
        <begin position="1"/>
        <end position="23"/>
    </location>
</feature>